<dbReference type="Proteomes" id="UP000236454">
    <property type="component" value="Unassembled WGS sequence"/>
</dbReference>
<accession>A0A1I7A3R7</accession>
<evidence type="ECO:0000256" key="2">
    <source>
        <dbReference type="SAM" id="SignalP"/>
    </source>
</evidence>
<reference evidence="4 5" key="1">
    <citation type="submission" date="2016-10" db="EMBL/GenBank/DDBJ databases">
        <authorList>
            <person name="de Groot N.N."/>
        </authorList>
    </citation>
    <scope>NUCLEOTIDE SEQUENCE [LARGE SCALE GENOMIC DNA]</scope>
    <source>
        <strain evidence="4 5">CGMCC 1.7005</strain>
    </source>
</reference>
<proteinExistence type="predicted"/>
<dbReference type="InterPro" id="IPR008557">
    <property type="entry name" value="PhoX"/>
</dbReference>
<organism evidence="4 5">
    <name type="scientific">Lishizhenia tianjinensis</name>
    <dbReference type="NCBI Taxonomy" id="477690"/>
    <lineage>
        <taxon>Bacteria</taxon>
        <taxon>Pseudomonadati</taxon>
        <taxon>Bacteroidota</taxon>
        <taxon>Flavobacteriia</taxon>
        <taxon>Flavobacteriales</taxon>
        <taxon>Crocinitomicaceae</taxon>
        <taxon>Lishizhenia</taxon>
    </lineage>
</organism>
<dbReference type="AlphaFoldDB" id="A0A1I7A3R7"/>
<dbReference type="Gene3D" id="2.120.10.30">
    <property type="entry name" value="TolB, C-terminal domain"/>
    <property type="match status" value="1"/>
</dbReference>
<dbReference type="RefSeq" id="WP_090248710.1">
    <property type="nucleotide sequence ID" value="NZ_FPAS01000002.1"/>
</dbReference>
<dbReference type="InterPro" id="IPR011044">
    <property type="entry name" value="Quino_amine_DH_bsu"/>
</dbReference>
<dbReference type="Gene3D" id="2.60.120.260">
    <property type="entry name" value="Galactose-binding domain-like"/>
    <property type="match status" value="1"/>
</dbReference>
<dbReference type="STRING" id="477690.SAMN05216474_1872"/>
<dbReference type="Pfam" id="PF05787">
    <property type="entry name" value="PhoX"/>
    <property type="match status" value="1"/>
</dbReference>
<dbReference type="EMBL" id="FPAS01000002">
    <property type="protein sequence ID" value="SFT69588.1"/>
    <property type="molecule type" value="Genomic_DNA"/>
</dbReference>
<name>A0A1I7A3R7_9FLAO</name>
<evidence type="ECO:0000256" key="1">
    <source>
        <dbReference type="ARBA" id="ARBA00022729"/>
    </source>
</evidence>
<dbReference type="InterPro" id="IPR011042">
    <property type="entry name" value="6-blade_b-propeller_TolB-like"/>
</dbReference>
<gene>
    <name evidence="4" type="ORF">SAMN05216474_1872</name>
</gene>
<keyword evidence="5" id="KW-1185">Reference proteome</keyword>
<dbReference type="InterPro" id="IPR026444">
    <property type="entry name" value="Secre_tail"/>
</dbReference>
<dbReference type="PANTHER" id="PTHR35399">
    <property type="entry name" value="SLR8030 PROTEIN"/>
    <property type="match status" value="1"/>
</dbReference>
<dbReference type="NCBIfam" id="TIGR04183">
    <property type="entry name" value="Por_Secre_tail"/>
    <property type="match status" value="1"/>
</dbReference>
<dbReference type="PANTHER" id="PTHR35399:SF2">
    <property type="entry name" value="DUF839 DOMAIN-CONTAINING PROTEIN"/>
    <property type="match status" value="1"/>
</dbReference>
<feature type="chain" id="PRO_5014705786" description="Secretion system C-terminal sorting domain-containing protein" evidence="2">
    <location>
        <begin position="20"/>
        <end position="731"/>
    </location>
</feature>
<dbReference type="SUPFAM" id="SSF50969">
    <property type="entry name" value="YVTN repeat-like/Quinoprotein amine dehydrogenase"/>
    <property type="match status" value="1"/>
</dbReference>
<sequence length="731" mass="78953">MFKKITQFCFVAMVGTVAAQQSSVVFPAESTWSYSDDGSDLGSTWTAPSFNDGAWASGQAQLGYGDGDETTTLSYGPDAQNKFQTTYFRADFSVSALPTVDEELVLFLKRDDGAIVYINGTEVHRVNMPSGAVDYTTYANGTVGGSDESTYFETVIDATSLVVGNNVIAVEIHQADPSSSDISFDLELAYREIIPLVAPVDCSDELDALHISKFTSVMPSVQPDSLRIPSTHTFQMLIQHGEPYTDATQGNTGDNFDFTGYVPINGSSHQGYLSLNHEMGSFPAAGVSMMDIQFDSTLHIWNITNNQPVDFAPVQGTGRNCSGAVTPWGTIITAEETLPTSDANGDGYQDIGWLVEIDPATASVVDHDGDGAPEKLFKLGRMSHENCVVSEDRKTVYFGNDQNPGYVFKFVADVEEDLSAGTLYVLKLDGPLDNATTGTWVGIPNFTPTDCNNVLSYASAVGGTNFDKIEDVEINPVSGQIYFTSKSSSRVYRFTDNGSTVADAMVFVGNSDWIYVIETADGLVEEQWRGGVDNLTFDDEGNLYVIQDGGRNHIWMVPTCHTQTNPAVKMFAVTPAGCEPTGMTFSPDFKFMFVSMQHPSSGNTTQMIDATGTPVVFDKESCIVIARKEYLGPDAMYISPASVENQAPVEEPVIFPNPTSGNVTIQINANAQGAAVVHVYNMVGSNVRILSQGLNAGTNNINVEMGNLPSGVYTAVVTVGNQRFTQKIVKR</sequence>
<feature type="domain" description="Secretion system C-terminal sorting" evidence="3">
    <location>
        <begin position="654"/>
        <end position="729"/>
    </location>
</feature>
<dbReference type="Pfam" id="PF18962">
    <property type="entry name" value="Por_Secre_tail"/>
    <property type="match status" value="1"/>
</dbReference>
<evidence type="ECO:0000313" key="5">
    <source>
        <dbReference type="Proteomes" id="UP000236454"/>
    </source>
</evidence>
<feature type="signal peptide" evidence="2">
    <location>
        <begin position="1"/>
        <end position="19"/>
    </location>
</feature>
<keyword evidence="1 2" id="KW-0732">Signal</keyword>
<evidence type="ECO:0000259" key="3">
    <source>
        <dbReference type="Pfam" id="PF18962"/>
    </source>
</evidence>
<dbReference type="OrthoDB" id="9801383at2"/>
<protein>
    <recommendedName>
        <fullName evidence="3">Secretion system C-terminal sorting domain-containing protein</fullName>
    </recommendedName>
</protein>
<evidence type="ECO:0000313" key="4">
    <source>
        <dbReference type="EMBL" id="SFT69588.1"/>
    </source>
</evidence>